<feature type="repeat" description="Solcar" evidence="10">
    <location>
        <begin position="221"/>
        <end position="309"/>
    </location>
</feature>
<dbReference type="EMBL" id="GGYP01001329">
    <property type="protein sequence ID" value="MDE46100.1"/>
    <property type="molecule type" value="Transcribed_RNA"/>
</dbReference>
<evidence type="ECO:0000256" key="6">
    <source>
        <dbReference type="ARBA" id="ARBA00022792"/>
    </source>
</evidence>
<dbReference type="AlphaFoldDB" id="A0A6G1S837"/>
<feature type="repeat" description="Solcar" evidence="10">
    <location>
        <begin position="42"/>
        <end position="115"/>
    </location>
</feature>
<dbReference type="GO" id="GO:0055085">
    <property type="term" value="P:transmembrane transport"/>
    <property type="evidence" value="ECO:0007669"/>
    <property type="project" value="InterPro"/>
</dbReference>
<evidence type="ECO:0000256" key="4">
    <source>
        <dbReference type="ARBA" id="ARBA00022692"/>
    </source>
</evidence>
<feature type="repeat" description="Solcar" evidence="10">
    <location>
        <begin position="128"/>
        <end position="212"/>
    </location>
</feature>
<organism evidence="13">
    <name type="scientific">Aceria tosichella</name>
    <name type="common">wheat curl mite</name>
    <dbReference type="NCBI Taxonomy" id="561515"/>
    <lineage>
        <taxon>Eukaryota</taxon>
        <taxon>Metazoa</taxon>
        <taxon>Ecdysozoa</taxon>
        <taxon>Arthropoda</taxon>
        <taxon>Chelicerata</taxon>
        <taxon>Arachnida</taxon>
        <taxon>Acari</taxon>
        <taxon>Acariformes</taxon>
        <taxon>Trombidiformes</taxon>
        <taxon>Prostigmata</taxon>
        <taxon>Eupodina</taxon>
        <taxon>Eriophyoidea</taxon>
        <taxon>Eriophyidae</taxon>
        <taxon>Eriophyinae</taxon>
        <taxon>Aceriini</taxon>
        <taxon>Aceria</taxon>
    </lineage>
</organism>
<evidence type="ECO:0000256" key="5">
    <source>
        <dbReference type="ARBA" id="ARBA00022737"/>
    </source>
</evidence>
<evidence type="ECO:0000256" key="12">
    <source>
        <dbReference type="SAM" id="Phobius"/>
    </source>
</evidence>
<dbReference type="InterPro" id="IPR023395">
    <property type="entry name" value="MCP_dom_sf"/>
</dbReference>
<dbReference type="SUPFAM" id="SSF103506">
    <property type="entry name" value="Mitochondrial carrier"/>
    <property type="match status" value="1"/>
</dbReference>
<dbReference type="InterPro" id="IPR018108">
    <property type="entry name" value="MCP_transmembrane"/>
</dbReference>
<dbReference type="GO" id="GO:0005743">
    <property type="term" value="C:mitochondrial inner membrane"/>
    <property type="evidence" value="ECO:0007669"/>
    <property type="project" value="UniProtKB-SubCell"/>
</dbReference>
<proteinExistence type="inferred from homology"/>
<feature type="transmembrane region" description="Helical" evidence="12">
    <location>
        <begin position="280"/>
        <end position="303"/>
    </location>
</feature>
<keyword evidence="7 12" id="KW-1133">Transmembrane helix</keyword>
<reference evidence="13" key="1">
    <citation type="submission" date="2018-10" db="EMBL/GenBank/DDBJ databases">
        <title>Transcriptome assembly of Aceria tosichella (Wheat curl mite) Type 2.</title>
        <authorList>
            <person name="Scully E.D."/>
            <person name="Geib S.M."/>
            <person name="Palmer N.A."/>
            <person name="Gupta A.K."/>
            <person name="Sarath G."/>
            <person name="Tatineni S."/>
        </authorList>
    </citation>
    <scope>NUCLEOTIDE SEQUENCE</scope>
    <source>
        <strain evidence="13">LincolnNE</strain>
    </source>
</reference>
<evidence type="ECO:0000256" key="2">
    <source>
        <dbReference type="ARBA" id="ARBA00006375"/>
    </source>
</evidence>
<evidence type="ECO:0000256" key="9">
    <source>
        <dbReference type="ARBA" id="ARBA00023136"/>
    </source>
</evidence>
<keyword evidence="5" id="KW-0677">Repeat</keyword>
<protein>
    <submittedName>
        <fullName evidence="13">S-adenosylmethionine mitochondrial carrier protein</fullName>
    </submittedName>
</protein>
<evidence type="ECO:0000256" key="11">
    <source>
        <dbReference type="RuleBase" id="RU000488"/>
    </source>
</evidence>
<keyword evidence="4 10" id="KW-0812">Transmembrane</keyword>
<dbReference type="InterPro" id="IPR002067">
    <property type="entry name" value="MCP"/>
</dbReference>
<evidence type="ECO:0000256" key="8">
    <source>
        <dbReference type="ARBA" id="ARBA00023128"/>
    </source>
</evidence>
<evidence type="ECO:0000256" key="7">
    <source>
        <dbReference type="ARBA" id="ARBA00022989"/>
    </source>
</evidence>
<dbReference type="PRINTS" id="PR00926">
    <property type="entry name" value="MITOCARRIER"/>
</dbReference>
<evidence type="ECO:0000256" key="10">
    <source>
        <dbReference type="PROSITE-ProRule" id="PRU00282"/>
    </source>
</evidence>
<accession>A0A6G1S837</accession>
<comment type="similarity">
    <text evidence="2 11">Belongs to the mitochondrial carrier (TC 2.A.29) family.</text>
</comment>
<dbReference type="Gene3D" id="1.50.40.10">
    <property type="entry name" value="Mitochondrial carrier domain"/>
    <property type="match status" value="1"/>
</dbReference>
<keyword evidence="8" id="KW-0496">Mitochondrion</keyword>
<comment type="subcellular location">
    <subcellularLocation>
        <location evidence="1">Mitochondrion inner membrane</location>
        <topology evidence="1">Multi-pass membrane protein</topology>
    </subcellularLocation>
</comment>
<evidence type="ECO:0000256" key="1">
    <source>
        <dbReference type="ARBA" id="ARBA00004448"/>
    </source>
</evidence>
<keyword evidence="3 11" id="KW-0813">Transport</keyword>
<evidence type="ECO:0000313" key="13">
    <source>
        <dbReference type="EMBL" id="MDE46100.1"/>
    </source>
</evidence>
<dbReference type="Pfam" id="PF00153">
    <property type="entry name" value="Mito_carr"/>
    <property type="match status" value="3"/>
</dbReference>
<evidence type="ECO:0000256" key="3">
    <source>
        <dbReference type="ARBA" id="ARBA00022448"/>
    </source>
</evidence>
<dbReference type="PROSITE" id="PS50920">
    <property type="entry name" value="SOLCAR"/>
    <property type="match status" value="3"/>
</dbReference>
<keyword evidence="9 10" id="KW-0472">Membrane</keyword>
<name>A0A6G1S837_9ACAR</name>
<dbReference type="FunFam" id="1.50.40.10:FF:000018">
    <property type="entry name" value="S-adenosylmethionine mitochondrial carrier protein-like"/>
    <property type="match status" value="1"/>
</dbReference>
<sequence>MAPSPPSSSDVKKLANKAVSMADDLSNRALTSLGIPLHQQPQPTWRTLMAGATAGLMVDTALYPVDTIKSRLQSKQGFSKAGGFAKLYRGLPPVLAGSVPNAAAFFITYETVKTKLHGYKSLGPTGNAHVVSHMIAASLGEIVSCIVRVPYEVVKMRSQTSQAKVVSNLGIMRDIMAREGLIGLYRGFSSTVIRDLPFSALQYPIWEQLKARHYKRYRRQATASESAYYGSIAGGIAAFITTPLDVAKSRIMLAERNDALASGKVLAAIRAIRNEKGIRGLFAGVVPRVIWISVGAAIFLGSYEKAIKVLTR</sequence>
<gene>
    <name evidence="13" type="primary">slc25a26</name>
    <name evidence="13" type="ORF">g.1010</name>
</gene>
<dbReference type="PANTHER" id="PTHR45667">
    <property type="entry name" value="S-ADENOSYLMETHIONINE MITOCHONDRIAL CARRIER PROTEIN"/>
    <property type="match status" value="1"/>
</dbReference>
<keyword evidence="6" id="KW-0999">Mitochondrion inner membrane</keyword>